<sequence length="167" mass="19106">MQVCERDRSRSNNFTEKIHHFKLHPMPPITRTSIRRPISQVLVRKDGGLKGGKDLMITAETIIHLIHQETSGLIPSKVHLLLGTSRISHFLSSTHEYLFNTHLQMQVRERDGLRSNNFTEKLQHFKLHPLLPITRTSIRRPICQVPVRKDGGLKGGKDLKIIAVGFL</sequence>
<dbReference type="Proteomes" id="UP001054837">
    <property type="component" value="Unassembled WGS sequence"/>
</dbReference>
<accession>A0AAV4Q7W1</accession>
<evidence type="ECO:0000313" key="1">
    <source>
        <dbReference type="EMBL" id="GIY04292.1"/>
    </source>
</evidence>
<evidence type="ECO:0000313" key="2">
    <source>
        <dbReference type="Proteomes" id="UP001054837"/>
    </source>
</evidence>
<dbReference type="AlphaFoldDB" id="A0AAV4Q7W1"/>
<reference evidence="1 2" key="1">
    <citation type="submission" date="2021-06" db="EMBL/GenBank/DDBJ databases">
        <title>Caerostris darwini draft genome.</title>
        <authorList>
            <person name="Kono N."/>
            <person name="Arakawa K."/>
        </authorList>
    </citation>
    <scope>NUCLEOTIDE SEQUENCE [LARGE SCALE GENOMIC DNA]</scope>
</reference>
<proteinExistence type="predicted"/>
<protein>
    <submittedName>
        <fullName evidence="1">Uncharacterized protein</fullName>
    </submittedName>
</protein>
<organism evidence="1 2">
    <name type="scientific">Caerostris darwini</name>
    <dbReference type="NCBI Taxonomy" id="1538125"/>
    <lineage>
        <taxon>Eukaryota</taxon>
        <taxon>Metazoa</taxon>
        <taxon>Ecdysozoa</taxon>
        <taxon>Arthropoda</taxon>
        <taxon>Chelicerata</taxon>
        <taxon>Arachnida</taxon>
        <taxon>Araneae</taxon>
        <taxon>Araneomorphae</taxon>
        <taxon>Entelegynae</taxon>
        <taxon>Araneoidea</taxon>
        <taxon>Araneidae</taxon>
        <taxon>Caerostris</taxon>
    </lineage>
</organism>
<comment type="caution">
    <text evidence="1">The sequence shown here is derived from an EMBL/GenBank/DDBJ whole genome shotgun (WGS) entry which is preliminary data.</text>
</comment>
<gene>
    <name evidence="1" type="ORF">CDAR_304921</name>
</gene>
<keyword evidence="2" id="KW-1185">Reference proteome</keyword>
<name>A0AAV4Q7W1_9ARAC</name>
<dbReference type="EMBL" id="BPLQ01003907">
    <property type="protein sequence ID" value="GIY04292.1"/>
    <property type="molecule type" value="Genomic_DNA"/>
</dbReference>